<dbReference type="InterPro" id="IPR014581">
    <property type="entry name" value="UCP033303"/>
</dbReference>
<dbReference type="Pfam" id="PF07040">
    <property type="entry name" value="DUF1326"/>
    <property type="match status" value="1"/>
</dbReference>
<dbReference type="AlphaFoldDB" id="A0A0F9CVP5"/>
<dbReference type="PIRSF" id="PIRSF033303">
    <property type="entry name" value="UCP033303"/>
    <property type="match status" value="1"/>
</dbReference>
<comment type="caution">
    <text evidence="1">The sequence shown here is derived from an EMBL/GenBank/DDBJ whole genome shotgun (WGS) entry which is preliminary data.</text>
</comment>
<proteinExistence type="predicted"/>
<dbReference type="InterPro" id="IPR009758">
    <property type="entry name" value="DUF1326"/>
</dbReference>
<evidence type="ECO:0000313" key="1">
    <source>
        <dbReference type="EMBL" id="KKL53354.1"/>
    </source>
</evidence>
<accession>A0A0F9CVP5</accession>
<sequence>MADSQAAIPQWWARGTLFENCNCHLLCRGHISWKLPCDYERCLGFWAIHFLEGEFGQAELGGLNALVFLDMPQVMADGGGTQAIYIDERAGREQRAALEAILAGKGGGGLSVLAGFISHRKETRFVPIQFEDQGKRKSIRIDGVVESEIHAIQGMDKDKEVRMENIHNQIFGASQVLARGSSRFKDGELALTSEMSHAVYSQFDWRGP</sequence>
<organism evidence="1">
    <name type="scientific">marine sediment metagenome</name>
    <dbReference type="NCBI Taxonomy" id="412755"/>
    <lineage>
        <taxon>unclassified sequences</taxon>
        <taxon>metagenomes</taxon>
        <taxon>ecological metagenomes</taxon>
    </lineage>
</organism>
<protein>
    <recommendedName>
        <fullName evidence="2">DUF1326 domain-containing protein</fullName>
    </recommendedName>
</protein>
<evidence type="ECO:0008006" key="2">
    <source>
        <dbReference type="Google" id="ProtNLM"/>
    </source>
</evidence>
<name>A0A0F9CVP5_9ZZZZ</name>
<reference evidence="1" key="1">
    <citation type="journal article" date="2015" name="Nature">
        <title>Complex archaea that bridge the gap between prokaryotes and eukaryotes.</title>
        <authorList>
            <person name="Spang A."/>
            <person name="Saw J.H."/>
            <person name="Jorgensen S.L."/>
            <person name="Zaremba-Niedzwiedzka K."/>
            <person name="Martijn J."/>
            <person name="Lind A.E."/>
            <person name="van Eijk R."/>
            <person name="Schleper C."/>
            <person name="Guy L."/>
            <person name="Ettema T.J."/>
        </authorList>
    </citation>
    <scope>NUCLEOTIDE SEQUENCE</scope>
</reference>
<gene>
    <name evidence="1" type="ORF">LCGC14_2276290</name>
</gene>
<dbReference type="EMBL" id="LAZR01031576">
    <property type="protein sequence ID" value="KKL53354.1"/>
    <property type="molecule type" value="Genomic_DNA"/>
</dbReference>